<evidence type="ECO:0000313" key="3">
    <source>
        <dbReference type="RefSeq" id="XP_018014622.1"/>
    </source>
</evidence>
<organism evidence="2 3">
    <name type="scientific">Hyalella azteca</name>
    <name type="common">Amphipod</name>
    <dbReference type="NCBI Taxonomy" id="294128"/>
    <lineage>
        <taxon>Eukaryota</taxon>
        <taxon>Metazoa</taxon>
        <taxon>Ecdysozoa</taxon>
        <taxon>Arthropoda</taxon>
        <taxon>Crustacea</taxon>
        <taxon>Multicrustacea</taxon>
        <taxon>Malacostraca</taxon>
        <taxon>Eumalacostraca</taxon>
        <taxon>Peracarida</taxon>
        <taxon>Amphipoda</taxon>
        <taxon>Senticaudata</taxon>
        <taxon>Talitrida</taxon>
        <taxon>Talitroidea</taxon>
        <taxon>Hyalellidae</taxon>
        <taxon>Hyalella</taxon>
    </lineage>
</organism>
<keyword evidence="1" id="KW-0732">Signal</keyword>
<name>A0A8B7NLT7_HYAAZ</name>
<dbReference type="KEGG" id="hazt:108671574"/>
<dbReference type="Proteomes" id="UP000694843">
    <property type="component" value="Unplaced"/>
</dbReference>
<proteinExistence type="predicted"/>
<dbReference type="AlphaFoldDB" id="A0A8B7NLT7"/>
<sequence length="237" mass="27106">MTRGNQSVLVIFILALNLSSGNAAPFLSRLLSYVTGGDTVAAAAQDDTASSGNRRFIKSLKSHKDVKYSDYKHGYEDEDDKYDTYYVHIPPEGYRDDPHKYKPLYNHADGVDVWELPPFWDGRLIMPNFVPEIQHPPKPIKKDERIVKGWDNRYGLRLAIPYIGDFQYLREMGPGDFIPQLGPGKFEYPGPGEVDNPGHKEYDPYPPELYHTTTPPPPVLDLTAFEGLQNYPWYSRR</sequence>
<keyword evidence="2" id="KW-1185">Reference proteome</keyword>
<accession>A0A8B7NLT7</accession>
<gene>
    <name evidence="3" type="primary">LOC108671574</name>
</gene>
<reference evidence="3" key="1">
    <citation type="submission" date="2025-08" db="UniProtKB">
        <authorList>
            <consortium name="RefSeq"/>
        </authorList>
    </citation>
    <scope>IDENTIFICATION</scope>
    <source>
        <tissue evidence="3">Whole organism</tissue>
    </source>
</reference>
<dbReference type="OrthoDB" id="6376208at2759"/>
<feature type="chain" id="PRO_5034013866" evidence="1">
    <location>
        <begin position="24"/>
        <end position="237"/>
    </location>
</feature>
<protein>
    <submittedName>
        <fullName evidence="3">Uncharacterized protein LOC108671574</fullName>
    </submittedName>
</protein>
<dbReference type="RefSeq" id="XP_018014622.1">
    <property type="nucleotide sequence ID" value="XM_018159133.2"/>
</dbReference>
<feature type="signal peptide" evidence="1">
    <location>
        <begin position="1"/>
        <end position="23"/>
    </location>
</feature>
<dbReference type="GeneID" id="108671574"/>
<evidence type="ECO:0000313" key="2">
    <source>
        <dbReference type="Proteomes" id="UP000694843"/>
    </source>
</evidence>
<evidence type="ECO:0000256" key="1">
    <source>
        <dbReference type="SAM" id="SignalP"/>
    </source>
</evidence>